<feature type="domain" description="Lysidine-tRNA(Ile) synthetase C-terminal" evidence="9">
    <location>
        <begin position="385"/>
        <end position="457"/>
    </location>
</feature>
<comment type="function">
    <text evidence="8">Ligates lysine onto the cytidine present at position 34 of the AUA codon-specific tRNA(Ile) that contains the anticodon CAU, in an ATP-dependent manner. Cytidine is converted to lysidine, thus changing the amino acid specificity of the tRNA from methionine to isoleucine.</text>
</comment>
<gene>
    <name evidence="8 10" type="primary">tilS</name>
    <name evidence="10" type="ORF">ACFQIC_07905</name>
</gene>
<evidence type="ECO:0000313" key="10">
    <source>
        <dbReference type="EMBL" id="MFC7061779.1"/>
    </source>
</evidence>
<dbReference type="RefSeq" id="WP_390217029.1">
    <property type="nucleotide sequence ID" value="NZ_JBHSZV010000018.1"/>
</dbReference>
<accession>A0ABW2EL48</accession>
<dbReference type="InterPro" id="IPR011063">
    <property type="entry name" value="TilS/TtcA_N"/>
</dbReference>
<dbReference type="Gene3D" id="3.30.465.60">
    <property type="match status" value="1"/>
</dbReference>
<evidence type="ECO:0000256" key="2">
    <source>
        <dbReference type="ARBA" id="ARBA00022490"/>
    </source>
</evidence>
<keyword evidence="2 8" id="KW-0963">Cytoplasm</keyword>
<evidence type="ECO:0000256" key="1">
    <source>
        <dbReference type="ARBA" id="ARBA00004496"/>
    </source>
</evidence>
<keyword evidence="6 8" id="KW-0067">ATP-binding</keyword>
<reference evidence="11" key="1">
    <citation type="journal article" date="2019" name="Int. J. Syst. Evol. Microbiol.">
        <title>The Global Catalogue of Microorganisms (GCM) 10K type strain sequencing project: providing services to taxonomists for standard genome sequencing and annotation.</title>
        <authorList>
            <consortium name="The Broad Institute Genomics Platform"/>
            <consortium name="The Broad Institute Genome Sequencing Center for Infectious Disease"/>
            <person name="Wu L."/>
            <person name="Ma J."/>
        </authorList>
    </citation>
    <scope>NUCLEOTIDE SEQUENCE [LARGE SCALE GENOMIC DNA]</scope>
    <source>
        <strain evidence="11">CGMCC 4.1621</strain>
    </source>
</reference>
<dbReference type="InterPro" id="IPR012795">
    <property type="entry name" value="tRNA_Ile_lys_synt_N"/>
</dbReference>
<keyword evidence="5 8" id="KW-0547">Nucleotide-binding</keyword>
<dbReference type="CDD" id="cd01992">
    <property type="entry name" value="TilS_N"/>
    <property type="match status" value="1"/>
</dbReference>
<feature type="binding site" evidence="8">
    <location>
        <begin position="27"/>
        <end position="32"/>
    </location>
    <ligand>
        <name>ATP</name>
        <dbReference type="ChEBI" id="CHEBI:30616"/>
    </ligand>
</feature>
<evidence type="ECO:0000256" key="5">
    <source>
        <dbReference type="ARBA" id="ARBA00022741"/>
    </source>
</evidence>
<evidence type="ECO:0000259" key="9">
    <source>
        <dbReference type="SMART" id="SM00977"/>
    </source>
</evidence>
<keyword evidence="4 8" id="KW-0819">tRNA processing</keyword>
<dbReference type="Gene3D" id="3.40.50.620">
    <property type="entry name" value="HUPs"/>
    <property type="match status" value="1"/>
</dbReference>
<dbReference type="SUPFAM" id="SSF82829">
    <property type="entry name" value="MesJ substrate recognition domain-like"/>
    <property type="match status" value="1"/>
</dbReference>
<comment type="caution">
    <text evidence="10">The sequence shown here is derived from an EMBL/GenBank/DDBJ whole genome shotgun (WGS) entry which is preliminary data.</text>
</comment>
<keyword evidence="3 8" id="KW-0436">Ligase</keyword>
<name>A0ABW2EL48_9BACI</name>
<evidence type="ECO:0000256" key="7">
    <source>
        <dbReference type="ARBA" id="ARBA00048539"/>
    </source>
</evidence>
<dbReference type="NCBIfam" id="TIGR02433">
    <property type="entry name" value="lysidine_TilS_C"/>
    <property type="match status" value="1"/>
</dbReference>
<dbReference type="GO" id="GO:0032267">
    <property type="term" value="F:tRNA(Ile)-lysidine synthase activity"/>
    <property type="evidence" value="ECO:0007669"/>
    <property type="project" value="UniProtKB-EC"/>
</dbReference>
<dbReference type="InterPro" id="IPR012796">
    <property type="entry name" value="Lysidine-tRNA-synth_C"/>
</dbReference>
<comment type="catalytic activity">
    <reaction evidence="7 8">
        <text>cytidine(34) in tRNA(Ile2) + L-lysine + ATP = lysidine(34) in tRNA(Ile2) + AMP + diphosphate + H(+)</text>
        <dbReference type="Rhea" id="RHEA:43744"/>
        <dbReference type="Rhea" id="RHEA-COMP:10625"/>
        <dbReference type="Rhea" id="RHEA-COMP:10670"/>
        <dbReference type="ChEBI" id="CHEBI:15378"/>
        <dbReference type="ChEBI" id="CHEBI:30616"/>
        <dbReference type="ChEBI" id="CHEBI:32551"/>
        <dbReference type="ChEBI" id="CHEBI:33019"/>
        <dbReference type="ChEBI" id="CHEBI:82748"/>
        <dbReference type="ChEBI" id="CHEBI:83665"/>
        <dbReference type="ChEBI" id="CHEBI:456215"/>
        <dbReference type="EC" id="6.3.4.19"/>
    </reaction>
</comment>
<dbReference type="PANTHER" id="PTHR43033:SF1">
    <property type="entry name" value="TRNA(ILE)-LYSIDINE SYNTHASE-RELATED"/>
    <property type="match status" value="1"/>
</dbReference>
<comment type="subcellular location">
    <subcellularLocation>
        <location evidence="1 8">Cytoplasm</location>
    </subcellularLocation>
</comment>
<dbReference type="Pfam" id="PF11734">
    <property type="entry name" value="TilS_C"/>
    <property type="match status" value="1"/>
</dbReference>
<evidence type="ECO:0000313" key="11">
    <source>
        <dbReference type="Proteomes" id="UP001596410"/>
    </source>
</evidence>
<evidence type="ECO:0000256" key="8">
    <source>
        <dbReference type="HAMAP-Rule" id="MF_01161"/>
    </source>
</evidence>
<dbReference type="EMBL" id="JBHSZV010000018">
    <property type="protein sequence ID" value="MFC7061779.1"/>
    <property type="molecule type" value="Genomic_DNA"/>
</dbReference>
<protein>
    <recommendedName>
        <fullName evidence="8">tRNA(Ile)-lysidine synthase</fullName>
        <ecNumber evidence="8">6.3.4.19</ecNumber>
    </recommendedName>
    <alternativeName>
        <fullName evidence="8">tRNA(Ile)-2-lysyl-cytidine synthase</fullName>
    </alternativeName>
    <alternativeName>
        <fullName evidence="8">tRNA(Ile)-lysidine synthetase</fullName>
    </alternativeName>
</protein>
<evidence type="ECO:0000256" key="6">
    <source>
        <dbReference type="ARBA" id="ARBA00022840"/>
    </source>
</evidence>
<comment type="similarity">
    <text evidence="8">Belongs to the tRNA(Ile)-lysidine synthase family.</text>
</comment>
<proteinExistence type="inferred from homology"/>
<dbReference type="HAMAP" id="MF_01161">
    <property type="entry name" value="tRNA_Ile_lys_synt"/>
    <property type="match status" value="1"/>
</dbReference>
<evidence type="ECO:0000256" key="4">
    <source>
        <dbReference type="ARBA" id="ARBA00022694"/>
    </source>
</evidence>
<dbReference type="NCBIfam" id="TIGR02432">
    <property type="entry name" value="lysidine_TilS_N"/>
    <property type="match status" value="1"/>
</dbReference>
<organism evidence="10 11">
    <name type="scientific">Halobacillus seohaensis</name>
    <dbReference type="NCBI Taxonomy" id="447421"/>
    <lineage>
        <taxon>Bacteria</taxon>
        <taxon>Bacillati</taxon>
        <taxon>Bacillota</taxon>
        <taxon>Bacilli</taxon>
        <taxon>Bacillales</taxon>
        <taxon>Bacillaceae</taxon>
        <taxon>Halobacillus</taxon>
    </lineage>
</organism>
<dbReference type="InterPro" id="IPR014729">
    <property type="entry name" value="Rossmann-like_a/b/a_fold"/>
</dbReference>
<dbReference type="Pfam" id="PF01171">
    <property type="entry name" value="ATP_bind_3"/>
    <property type="match status" value="1"/>
</dbReference>
<dbReference type="SUPFAM" id="SSF56037">
    <property type="entry name" value="PheT/TilS domain"/>
    <property type="match status" value="1"/>
</dbReference>
<evidence type="ECO:0000256" key="3">
    <source>
        <dbReference type="ARBA" id="ARBA00022598"/>
    </source>
</evidence>
<dbReference type="SMART" id="SM00977">
    <property type="entry name" value="TilS_C"/>
    <property type="match status" value="1"/>
</dbReference>
<dbReference type="PANTHER" id="PTHR43033">
    <property type="entry name" value="TRNA(ILE)-LYSIDINE SYNTHASE-RELATED"/>
    <property type="match status" value="1"/>
</dbReference>
<dbReference type="Proteomes" id="UP001596410">
    <property type="component" value="Unassembled WGS sequence"/>
</dbReference>
<dbReference type="SUPFAM" id="SSF52402">
    <property type="entry name" value="Adenine nucleotide alpha hydrolases-like"/>
    <property type="match status" value="1"/>
</dbReference>
<dbReference type="EC" id="6.3.4.19" evidence="8"/>
<keyword evidence="11" id="KW-1185">Reference proteome</keyword>
<sequence>MLLGTVNAFVKRHDLIQPNQTIVVAVSGGPDSLALLHYLCRIKEEYQLKLIVASVDHGLRGEASHQDMVFVESMADQWNIDFRGTLVDVAAYKKQTGMGTQEAARTMRYEFFSQVMKEFEADKLAFGHHGDDQAETMLMQFSRSALPEAIHGMPVKRPFSDGQIIRPFLCLTKGELLSYCSTHHLHPRFDPSNDQTDYTRNNFRKHILPFLKDVNPKFHEHMQQMSERVTEDRKFIENQAKQVLKTMKMSGEEGGFTQFSKTTFQNCPLALQRRAFHLILNYLYGNQIEEISYLHEEMFFHLLQEQKPNAMLNFPRGLKVIRAYDEITFTFKANKESSNFTKTLYIGEQVSLPDGSVVSLELGESFDGQGKYVFICDSHHVTLPLVIRNRQPGDRMMIKGMNGSKKVKDIFIDLKTPARLRDTWPLVTDRDGRILWLIGLKKGEGCTRDPSGTWLRLQYENNGET</sequence>
<dbReference type="InterPro" id="IPR012094">
    <property type="entry name" value="tRNA_Ile_lys_synt"/>
</dbReference>
<comment type="domain">
    <text evidence="8">The N-terminal region contains the highly conserved SGGXDS motif, predicted to be a P-loop motif involved in ATP binding.</text>
</comment>